<evidence type="ECO:0000313" key="10">
    <source>
        <dbReference type="Proteomes" id="UP000036196"/>
    </source>
</evidence>
<dbReference type="InterPro" id="IPR003713">
    <property type="entry name" value="FliS"/>
</dbReference>
<dbReference type="RefSeq" id="WP_043081920.1">
    <property type="nucleotide sequence ID" value="NZ_CACVCI010000001.1"/>
</dbReference>
<dbReference type="GO" id="GO:0044780">
    <property type="term" value="P:bacterial-type flagellum assembly"/>
    <property type="evidence" value="ECO:0007669"/>
    <property type="project" value="InterPro"/>
</dbReference>
<evidence type="ECO:0000256" key="5">
    <source>
        <dbReference type="ARBA" id="ARBA00023186"/>
    </source>
</evidence>
<dbReference type="Proteomes" id="UP000036196">
    <property type="component" value="Unassembled WGS sequence"/>
</dbReference>
<dbReference type="GO" id="GO:0071973">
    <property type="term" value="P:bacterial-type flagellum-dependent cell motility"/>
    <property type="evidence" value="ECO:0007669"/>
    <property type="project" value="TreeGrafter"/>
</dbReference>
<dbReference type="SUPFAM" id="SSF101116">
    <property type="entry name" value="Flagellar export chaperone FliS"/>
    <property type="match status" value="1"/>
</dbReference>
<dbReference type="OrthoDB" id="9792010at2"/>
<dbReference type="EMBL" id="JAVDNV010000007">
    <property type="protein sequence ID" value="MDQ2309740.1"/>
    <property type="molecule type" value="Genomic_DNA"/>
</dbReference>
<keyword evidence="8" id="KW-0282">Flagellum</keyword>
<evidence type="ECO:0000256" key="2">
    <source>
        <dbReference type="ARBA" id="ARBA00008787"/>
    </source>
</evidence>
<keyword evidence="8" id="KW-0969">Cilium</keyword>
<evidence type="ECO:0000256" key="6">
    <source>
        <dbReference type="PIRNR" id="PIRNR039090"/>
    </source>
</evidence>
<dbReference type="EMBL" id="LDZF01000006">
    <property type="protein sequence ID" value="KMK14630.1"/>
    <property type="molecule type" value="Genomic_DNA"/>
</dbReference>
<reference evidence="7" key="3">
    <citation type="submission" date="2024-02" db="EMBL/GenBank/DDBJ databases">
        <authorList>
            <consortium name="Clinical and Environmental Microbiology Branch: Whole genome sequencing antimicrobial resistance pathogens in the healthcare setting"/>
        </authorList>
    </citation>
    <scope>NUCLEOTIDE SEQUENCE</scope>
    <source>
        <strain evidence="7">2021DK-00143</strain>
    </source>
</reference>
<comment type="subcellular location">
    <subcellularLocation>
        <location evidence="1 6">Cytoplasm</location>
        <location evidence="1 6">Cytosol</location>
    </subcellularLocation>
</comment>
<dbReference type="PATRIC" id="fig|61647.14.peg.4268"/>
<evidence type="ECO:0000313" key="9">
    <source>
        <dbReference type="EMBL" id="MDQ2309740.1"/>
    </source>
</evidence>
<dbReference type="EMBL" id="ABLOKC030000016">
    <property type="protein sequence ID" value="EML1472301.1"/>
    <property type="molecule type" value="Genomic_DNA"/>
</dbReference>
<dbReference type="eggNOG" id="COG1516">
    <property type="taxonomic scope" value="Bacteria"/>
</dbReference>
<evidence type="ECO:0000313" key="7">
    <source>
        <dbReference type="EMBL" id="EML1472301.1"/>
    </source>
</evidence>
<dbReference type="GeneID" id="61383133"/>
<dbReference type="Pfam" id="PF02561">
    <property type="entry name" value="FliS"/>
    <property type="match status" value="1"/>
</dbReference>
<proteinExistence type="inferred from homology"/>
<comment type="caution">
    <text evidence="8">The sequence shown here is derived from an EMBL/GenBank/DDBJ whole genome shotgun (WGS) entry which is preliminary data.</text>
</comment>
<keyword evidence="4 6" id="KW-1005">Bacterial flagellum biogenesis</keyword>
<dbReference type="PANTHER" id="PTHR34773">
    <property type="entry name" value="FLAGELLAR SECRETION CHAPERONE FLIS"/>
    <property type="match status" value="1"/>
</dbReference>
<sequence length="135" mass="15038">MYAKQGTGAYARVDLESQLAGATPHQLISMLYDGALNAVLRAGIYFESGNIARRGEMISRAINIIENGLRSALDHEKGQEITRDLERLYDYMSRALLQANRENNPAGLTSVSEILTNLATTWKEIEPRKIQAHYG</sequence>
<dbReference type="CDD" id="cd16098">
    <property type="entry name" value="FliS"/>
    <property type="match status" value="1"/>
</dbReference>
<dbReference type="AlphaFoldDB" id="A0A089PHL0"/>
<reference evidence="9" key="2">
    <citation type="submission" date="2023-08" db="EMBL/GenBank/DDBJ databases">
        <title>WGS of pathogenic bacterial species, Los Angeles County Public Health Laboratories.</title>
        <authorList>
            <person name="Garrigues J.M."/>
            <person name="Green N.M."/>
        </authorList>
    </citation>
    <scope>NUCLEOTIDE SEQUENCE</scope>
    <source>
        <strain evidence="9">LACPHL-BACT-2023-00068</strain>
    </source>
</reference>
<accession>A0A089PHL0</accession>
<reference evidence="8 10" key="1">
    <citation type="submission" date="2015-05" db="EMBL/GenBank/DDBJ databases">
        <title>Genome sequences of Pluralibacter gergoviae.</title>
        <authorList>
            <person name="Greninger A.L."/>
            <person name="Miller S."/>
        </authorList>
    </citation>
    <scope>NUCLEOTIDE SEQUENCE [LARGE SCALE GENOMIC DNA]</scope>
    <source>
        <strain evidence="8 10">JS81F13</strain>
    </source>
</reference>
<gene>
    <name evidence="8" type="primary">fliS</name>
    <name evidence="8" type="ORF">ABW06_07205</name>
    <name evidence="7" type="ORF">QEG54_003048</name>
    <name evidence="9" type="ORF">RBJ30_11625</name>
</gene>
<comment type="similarity">
    <text evidence="2 6">Belongs to the FliS family.</text>
</comment>
<dbReference type="PIRSF" id="PIRSF039090">
    <property type="entry name" value="Flis"/>
    <property type="match status" value="1"/>
</dbReference>
<dbReference type="InterPro" id="IPR036584">
    <property type="entry name" value="FliS_sf"/>
</dbReference>
<dbReference type="KEGG" id="pge:LG71_07450"/>
<dbReference type="GO" id="GO:0005829">
    <property type="term" value="C:cytosol"/>
    <property type="evidence" value="ECO:0007669"/>
    <property type="project" value="UniProtKB-SubCell"/>
</dbReference>
<name>A0A089PHL0_PLUGE</name>
<evidence type="ECO:0000313" key="8">
    <source>
        <dbReference type="EMBL" id="KMK14630.1"/>
    </source>
</evidence>
<dbReference type="PANTHER" id="PTHR34773:SF1">
    <property type="entry name" value="FLAGELLAR SECRETION CHAPERONE FLIS"/>
    <property type="match status" value="1"/>
</dbReference>
<protein>
    <recommendedName>
        <fullName evidence="6">Flagellar secretion chaperone FliS</fullName>
    </recommendedName>
</protein>
<keyword evidence="3 6" id="KW-0963">Cytoplasm</keyword>
<dbReference type="Proteomes" id="UP001236270">
    <property type="component" value="Unassembled WGS sequence"/>
</dbReference>
<evidence type="ECO:0000256" key="3">
    <source>
        <dbReference type="ARBA" id="ARBA00022490"/>
    </source>
</evidence>
<evidence type="ECO:0000256" key="4">
    <source>
        <dbReference type="ARBA" id="ARBA00022795"/>
    </source>
</evidence>
<dbReference type="STRING" id="61647.LG71_07450"/>
<dbReference type="Gene3D" id="1.20.120.340">
    <property type="entry name" value="Flagellar protein FliS"/>
    <property type="match status" value="1"/>
</dbReference>
<organism evidence="8 10">
    <name type="scientific">Pluralibacter gergoviae</name>
    <name type="common">Enterobacter gergoviae</name>
    <dbReference type="NCBI Taxonomy" id="61647"/>
    <lineage>
        <taxon>Bacteria</taxon>
        <taxon>Pseudomonadati</taxon>
        <taxon>Pseudomonadota</taxon>
        <taxon>Gammaproteobacteria</taxon>
        <taxon>Enterobacterales</taxon>
        <taxon>Enterobacteriaceae</taxon>
        <taxon>Pluralibacter</taxon>
    </lineage>
</organism>
<keyword evidence="10" id="KW-1185">Reference proteome</keyword>
<keyword evidence="5" id="KW-0143">Chaperone</keyword>
<keyword evidence="8" id="KW-0966">Cell projection</keyword>
<evidence type="ECO:0000256" key="1">
    <source>
        <dbReference type="ARBA" id="ARBA00004514"/>
    </source>
</evidence>
<dbReference type="NCBIfam" id="TIGR00208">
    <property type="entry name" value="fliS"/>
    <property type="match status" value="1"/>
</dbReference>